<protein>
    <submittedName>
        <fullName evidence="1">Uncharacterized protein</fullName>
    </submittedName>
</protein>
<name>A0A5C5Z7L7_9BACT</name>
<reference evidence="1 2" key="1">
    <citation type="submission" date="2019-02" db="EMBL/GenBank/DDBJ databases">
        <title>Deep-cultivation of Planctomycetes and their phenomic and genomic characterization uncovers novel biology.</title>
        <authorList>
            <person name="Wiegand S."/>
            <person name="Jogler M."/>
            <person name="Boedeker C."/>
            <person name="Pinto D."/>
            <person name="Vollmers J."/>
            <person name="Rivas-Marin E."/>
            <person name="Kohn T."/>
            <person name="Peeters S.H."/>
            <person name="Heuer A."/>
            <person name="Rast P."/>
            <person name="Oberbeckmann S."/>
            <person name="Bunk B."/>
            <person name="Jeske O."/>
            <person name="Meyerdierks A."/>
            <person name="Storesund J.E."/>
            <person name="Kallscheuer N."/>
            <person name="Luecker S."/>
            <person name="Lage O.M."/>
            <person name="Pohl T."/>
            <person name="Merkel B.J."/>
            <person name="Hornburger P."/>
            <person name="Mueller R.-W."/>
            <person name="Bruemmer F."/>
            <person name="Labrenz M."/>
            <person name="Spormann A.M."/>
            <person name="Op Den Camp H."/>
            <person name="Overmann J."/>
            <person name="Amann R."/>
            <person name="Jetten M.S.M."/>
            <person name="Mascher T."/>
            <person name="Medema M.H."/>
            <person name="Devos D.P."/>
            <person name="Kaster A.-K."/>
            <person name="Ovreas L."/>
            <person name="Rohde M."/>
            <person name="Galperin M.Y."/>
            <person name="Jogler C."/>
        </authorList>
    </citation>
    <scope>NUCLEOTIDE SEQUENCE [LARGE SCALE GENOMIC DNA]</scope>
    <source>
        <strain evidence="1 2">CA13</strain>
    </source>
</reference>
<proteinExistence type="predicted"/>
<organism evidence="1 2">
    <name type="scientific">Novipirellula herctigrandis</name>
    <dbReference type="NCBI Taxonomy" id="2527986"/>
    <lineage>
        <taxon>Bacteria</taxon>
        <taxon>Pseudomonadati</taxon>
        <taxon>Planctomycetota</taxon>
        <taxon>Planctomycetia</taxon>
        <taxon>Pirellulales</taxon>
        <taxon>Pirellulaceae</taxon>
        <taxon>Novipirellula</taxon>
    </lineage>
</organism>
<dbReference type="EMBL" id="SJPJ01000001">
    <property type="protein sequence ID" value="TWT83056.1"/>
    <property type="molecule type" value="Genomic_DNA"/>
</dbReference>
<evidence type="ECO:0000313" key="2">
    <source>
        <dbReference type="Proteomes" id="UP000315010"/>
    </source>
</evidence>
<dbReference type="AlphaFoldDB" id="A0A5C5Z7L7"/>
<keyword evidence="2" id="KW-1185">Reference proteome</keyword>
<evidence type="ECO:0000313" key="1">
    <source>
        <dbReference type="EMBL" id="TWT83056.1"/>
    </source>
</evidence>
<dbReference type="Proteomes" id="UP000315010">
    <property type="component" value="Unassembled WGS sequence"/>
</dbReference>
<comment type="caution">
    <text evidence="1">The sequence shown here is derived from an EMBL/GenBank/DDBJ whole genome shotgun (WGS) entry which is preliminary data.</text>
</comment>
<gene>
    <name evidence="1" type="ORF">CA13_45190</name>
</gene>
<accession>A0A5C5Z7L7</accession>
<sequence>MTEPNRGTKNDRFRHVELLRKNISPPDDALNDVEATILMQTNIQALFQWIPEGD</sequence>